<feature type="domain" description="FHA" evidence="2">
    <location>
        <begin position="23"/>
        <end position="74"/>
    </location>
</feature>
<protein>
    <recommendedName>
        <fullName evidence="2">FHA domain-containing protein</fullName>
    </recommendedName>
</protein>
<accession>A0ABM5J512</accession>
<reference evidence="3" key="2">
    <citation type="submission" date="2025-05" db="UniProtKB">
        <authorList>
            <consortium name="EnsemblMetazoa"/>
        </authorList>
    </citation>
    <scope>IDENTIFICATION</scope>
</reference>
<dbReference type="Proteomes" id="UP001652680">
    <property type="component" value="Unassembled WGS sequence"/>
</dbReference>
<reference evidence="4" key="1">
    <citation type="journal article" date="2021" name="Elife">
        <title>Highly contiguous assemblies of 101 drosophilid genomes.</title>
        <authorList>
            <person name="Kim B.Y."/>
            <person name="Wang J.R."/>
            <person name="Miller D.E."/>
            <person name="Barmina O."/>
            <person name="Delaney E."/>
            <person name="Thompson A."/>
            <person name="Comeault A.A."/>
            <person name="Peede D."/>
            <person name="D'Agostino E.R."/>
            <person name="Pelaez J."/>
            <person name="Aguilar J.M."/>
            <person name="Haji D."/>
            <person name="Matsunaga T."/>
            <person name="Armstrong E.E."/>
            <person name="Zych M."/>
            <person name="Ogawa Y."/>
            <person name="Stamenkovic-Radak M."/>
            <person name="Jelic M."/>
            <person name="Veselinovic M.S."/>
            <person name="Tanaskovic M."/>
            <person name="Eric P."/>
            <person name="Gao J.J."/>
            <person name="Katoh T.K."/>
            <person name="Toda M.J."/>
            <person name="Watabe H."/>
            <person name="Watada M."/>
            <person name="Davis J.S."/>
            <person name="Moyle L.C."/>
            <person name="Manoli G."/>
            <person name="Bertolini E."/>
            <person name="Kostal V."/>
            <person name="Hawley R.S."/>
            <person name="Takahashi A."/>
            <person name="Jones C.D."/>
            <person name="Price D.K."/>
            <person name="Whiteman N."/>
            <person name="Kopp A."/>
            <person name="Matute D.R."/>
            <person name="Petrov D.A."/>
        </authorList>
    </citation>
    <scope>NUCLEOTIDE SEQUENCE [LARGE SCALE GENOMIC DNA]</scope>
</reference>
<sequence length="253" mass="27683">MSSGWYLQHVTTGSRHILHKGINVVGRHSRCNIVLAGTYQYVSREHAKLDVSDGGVVVQSMNALNGIFINEGKLGEKINRLAVAEGSTISLGVSGVPLKEISSIHAIFVLKKIVPTAEEVILSSDDDDTQPLPAVRSPSGNQPTEFNLKQQIPNFPLKKNTSQEEEVELPSSSGLIAFSDGEEDFLEFNGMESMAEGSPSSQVYEEIVIISDSDDNELYDKVADWSKLLSQKVVPDVIEMSQTYPLAEEDFTN</sequence>
<dbReference type="InterPro" id="IPR008984">
    <property type="entry name" value="SMAD_FHA_dom_sf"/>
</dbReference>
<dbReference type="PROSITE" id="PS50006">
    <property type="entry name" value="FHA_DOMAIN"/>
    <property type="match status" value="1"/>
</dbReference>
<evidence type="ECO:0000313" key="4">
    <source>
        <dbReference type="Proteomes" id="UP001652680"/>
    </source>
</evidence>
<keyword evidence="4" id="KW-1185">Reference proteome</keyword>
<dbReference type="Pfam" id="PF00498">
    <property type="entry name" value="FHA"/>
    <property type="match status" value="1"/>
</dbReference>
<dbReference type="EnsemblMetazoa" id="XM_044457981.1">
    <property type="protein sequence ID" value="XP_044313916.1"/>
    <property type="gene ID" value="LOC123037421"/>
</dbReference>
<evidence type="ECO:0000313" key="3">
    <source>
        <dbReference type="EnsemblMetazoa" id="XP_044313916.1"/>
    </source>
</evidence>
<dbReference type="RefSeq" id="XP_044313916.1">
    <property type="nucleotide sequence ID" value="XM_044457981.1"/>
</dbReference>
<dbReference type="SUPFAM" id="SSF49879">
    <property type="entry name" value="SMAD/FHA domain"/>
    <property type="match status" value="1"/>
</dbReference>
<organism evidence="3 4">
    <name type="scientific">Drosophila rhopaloa</name>
    <name type="common">Fruit fly</name>
    <dbReference type="NCBI Taxonomy" id="1041015"/>
    <lineage>
        <taxon>Eukaryota</taxon>
        <taxon>Metazoa</taxon>
        <taxon>Ecdysozoa</taxon>
        <taxon>Arthropoda</taxon>
        <taxon>Hexapoda</taxon>
        <taxon>Insecta</taxon>
        <taxon>Pterygota</taxon>
        <taxon>Neoptera</taxon>
        <taxon>Endopterygota</taxon>
        <taxon>Diptera</taxon>
        <taxon>Brachycera</taxon>
        <taxon>Muscomorpha</taxon>
        <taxon>Ephydroidea</taxon>
        <taxon>Drosophilidae</taxon>
        <taxon>Drosophila</taxon>
        <taxon>Sophophora</taxon>
    </lineage>
</organism>
<feature type="region of interest" description="Disordered" evidence="1">
    <location>
        <begin position="124"/>
        <end position="143"/>
    </location>
</feature>
<name>A0ABM5J512_DRORH</name>
<dbReference type="InterPro" id="IPR000253">
    <property type="entry name" value="FHA_dom"/>
</dbReference>
<dbReference type="SMART" id="SM00240">
    <property type="entry name" value="FHA"/>
    <property type="match status" value="1"/>
</dbReference>
<proteinExistence type="predicted"/>
<dbReference type="CDD" id="cd00060">
    <property type="entry name" value="FHA"/>
    <property type="match status" value="1"/>
</dbReference>
<evidence type="ECO:0000259" key="2">
    <source>
        <dbReference type="PROSITE" id="PS50006"/>
    </source>
</evidence>
<evidence type="ECO:0000256" key="1">
    <source>
        <dbReference type="SAM" id="MobiDB-lite"/>
    </source>
</evidence>
<dbReference type="GeneID" id="123037421"/>
<dbReference type="Gene3D" id="2.60.200.20">
    <property type="match status" value="1"/>
</dbReference>